<dbReference type="Gene3D" id="1.25.40.10">
    <property type="entry name" value="Tetratricopeptide repeat domain"/>
    <property type="match status" value="2"/>
</dbReference>
<dbReference type="PANTHER" id="PTHR47689:SF2">
    <property type="entry name" value="TETRATRICOPEPTIDE REPEAT (TPR)-LIKE SUPERFAMILY PROTEIN"/>
    <property type="match status" value="1"/>
</dbReference>
<name>A0AAP0EDX8_9MAGN</name>
<dbReference type="AlphaFoldDB" id="A0AAP0EDX8"/>
<organism evidence="1 2">
    <name type="scientific">Stephania japonica</name>
    <dbReference type="NCBI Taxonomy" id="461633"/>
    <lineage>
        <taxon>Eukaryota</taxon>
        <taxon>Viridiplantae</taxon>
        <taxon>Streptophyta</taxon>
        <taxon>Embryophyta</taxon>
        <taxon>Tracheophyta</taxon>
        <taxon>Spermatophyta</taxon>
        <taxon>Magnoliopsida</taxon>
        <taxon>Ranunculales</taxon>
        <taxon>Menispermaceae</taxon>
        <taxon>Menispermoideae</taxon>
        <taxon>Cissampelideae</taxon>
        <taxon>Stephania</taxon>
    </lineage>
</organism>
<protein>
    <submittedName>
        <fullName evidence="1">Uncharacterized protein</fullName>
    </submittedName>
</protein>
<reference evidence="1 2" key="1">
    <citation type="submission" date="2024-01" db="EMBL/GenBank/DDBJ databases">
        <title>Genome assemblies of Stephania.</title>
        <authorList>
            <person name="Yang L."/>
        </authorList>
    </citation>
    <scope>NUCLEOTIDE SEQUENCE [LARGE SCALE GENOMIC DNA]</scope>
    <source>
        <strain evidence="1">QJT</strain>
        <tissue evidence="1">Leaf</tissue>
    </source>
</reference>
<evidence type="ECO:0000313" key="2">
    <source>
        <dbReference type="Proteomes" id="UP001417504"/>
    </source>
</evidence>
<dbReference type="EMBL" id="JBBNAE010000010">
    <property type="protein sequence ID" value="KAK9091444.1"/>
    <property type="molecule type" value="Genomic_DNA"/>
</dbReference>
<keyword evidence="2" id="KW-1185">Reference proteome</keyword>
<dbReference type="Proteomes" id="UP001417504">
    <property type="component" value="Unassembled WGS sequence"/>
</dbReference>
<gene>
    <name evidence="1" type="ORF">Sjap_024621</name>
</gene>
<dbReference type="PANTHER" id="PTHR47689">
    <property type="entry name" value="TETRATRICOPEPTIDE REPEAT (TPR)-LIKE SUPERFAMILY PROTEIN"/>
    <property type="match status" value="1"/>
</dbReference>
<dbReference type="Pfam" id="PF13424">
    <property type="entry name" value="TPR_12"/>
    <property type="match status" value="1"/>
</dbReference>
<dbReference type="SMART" id="SM00028">
    <property type="entry name" value="TPR"/>
    <property type="match status" value="5"/>
</dbReference>
<dbReference type="InterPro" id="IPR019734">
    <property type="entry name" value="TPR_rpt"/>
</dbReference>
<dbReference type="SUPFAM" id="SSF48452">
    <property type="entry name" value="TPR-like"/>
    <property type="match status" value="1"/>
</dbReference>
<dbReference type="Pfam" id="PF13374">
    <property type="entry name" value="TPR_10"/>
    <property type="match status" value="1"/>
</dbReference>
<comment type="caution">
    <text evidence="1">The sequence shown here is derived from an EMBL/GenBank/DDBJ whole genome shotgun (WGS) entry which is preliminary data.</text>
</comment>
<dbReference type="InterPro" id="IPR011990">
    <property type="entry name" value="TPR-like_helical_dom_sf"/>
</dbReference>
<accession>A0AAP0EDX8</accession>
<sequence>MMSLRRAIELTRRIRVPSTSAIATRSRKATANSNSSSLPLCGFIRSGFFFGIVNFSSGKVDWNWKNMGGGTSQKPPLRFNCYLNILIAIILGFGSNISFSEEIDNNLGTNMETGEDGSGLRRIEDGSVISNIHTSKWRVFTDNGRDLFLQGKLMEAENYFLLALEEAKEGFGPRDPHVASACNNLAELYRVKKEFAKAEPLYLEAINILEESFGPEDVRVGVAYHNLGQFYLVQRKLEEARISYEMKGRVLGLGHSDYADTMYHLGTVLFLQGKEKDSIALIQDSIRILEEGGQGESVPCLRRLRYLSQVLSKSNQLKEAENVQRKILHIMELSKGWNSLDTIIAAEGLALTLQSSGSLQEAWQLLEKCLEIRKSILHEDNIQVFLCNYIAAKTSLLDLKIGFGVKGVYGVKEARKELDKAKVLLDNSIRVAQRVLDVSQKTRNIRKHKEPGGTRKDEHVALTILLQSCNAMGLLATNKKELEEAGEKHNIAEAEHGLLECVSAFKEYGNVVLISKSTEIKAEYLSCLRHLLSLMVERTDDKNSSMVQELKVEIKHIEAELSSIRKGPH</sequence>
<proteinExistence type="predicted"/>
<evidence type="ECO:0000313" key="1">
    <source>
        <dbReference type="EMBL" id="KAK9091444.1"/>
    </source>
</evidence>